<dbReference type="EMBL" id="LKST01000003">
    <property type="protein sequence ID" value="KQB83650.1"/>
    <property type="molecule type" value="Genomic_DNA"/>
</dbReference>
<gene>
    <name evidence="1" type="ORF">Cocul_01722</name>
</gene>
<name>A0A0N8VZE2_9CORY</name>
<evidence type="ECO:0000313" key="1">
    <source>
        <dbReference type="EMBL" id="KQB83650.1"/>
    </source>
</evidence>
<organism evidence="1 2">
    <name type="scientific">Corynebacterium oculi</name>
    <dbReference type="NCBI Taxonomy" id="1544416"/>
    <lineage>
        <taxon>Bacteria</taxon>
        <taxon>Bacillati</taxon>
        <taxon>Actinomycetota</taxon>
        <taxon>Actinomycetes</taxon>
        <taxon>Mycobacteriales</taxon>
        <taxon>Corynebacteriaceae</taxon>
        <taxon>Corynebacterium</taxon>
    </lineage>
</organism>
<protein>
    <submittedName>
        <fullName evidence="1">Uncharacterized protein</fullName>
    </submittedName>
</protein>
<sequence length="305" mass="33312">MGGGARLADDSLVNHLVRTAIPQALAELDYRRSGAEAKRTITGSINSEVTRDRLRPEPSLIGELRALSAAAREHEAGVLMPLDEVQAAHPEQLAHLAMAIQDLMRDEYDVAFAAAGLTAGIESLLEHPGTTFMRRANRLELGLLHGEEVARALTTTAQEHGRPFAQEAARRAASLAQGYPYLVQLVGALSWTRAAVEQSSEITLSHVEVIAPDLPRHMGNQVHKIALKAVPHGEWGFLREMARLRGEHGENIPTGEIARAMGKSPSGISVWRRNLIERDLIVLGSYGHVRFALPYLGEYLDSVLE</sequence>
<dbReference type="STRING" id="1544416.Cocul_01722"/>
<reference evidence="1 2" key="1">
    <citation type="submission" date="2015-10" db="EMBL/GenBank/DDBJ databases">
        <title>Corynebacteirum lowii and Corynebacterium oculi species nova, derived from human clinical disease and and emended description of Corynebacterium mastiditis.</title>
        <authorList>
            <person name="Bernard K."/>
            <person name="Pacheco A.L."/>
            <person name="Mcdougall C."/>
            <person name="Burtx T."/>
            <person name="Weibe D."/>
            <person name="Tyler S."/>
            <person name="Olson A.B."/>
            <person name="Cnockaert M."/>
            <person name="Eguchi H."/>
            <person name="Kuwahara T."/>
            <person name="Nakayama-Imaohji H."/>
            <person name="Boudewijins M."/>
            <person name="Van Hoecke F."/>
            <person name="Bernier A.-M."/>
            <person name="Vandamme P."/>
        </authorList>
    </citation>
    <scope>NUCLEOTIDE SEQUENCE [LARGE SCALE GENOMIC DNA]</scope>
    <source>
        <strain evidence="1 2">NML 130210</strain>
    </source>
</reference>
<dbReference type="AlphaFoldDB" id="A0A0N8VZE2"/>
<evidence type="ECO:0000313" key="2">
    <source>
        <dbReference type="Proteomes" id="UP000050517"/>
    </source>
</evidence>
<dbReference type="SUPFAM" id="SSF52540">
    <property type="entry name" value="P-loop containing nucleoside triphosphate hydrolases"/>
    <property type="match status" value="1"/>
</dbReference>
<comment type="caution">
    <text evidence="1">The sequence shown here is derived from an EMBL/GenBank/DDBJ whole genome shotgun (WGS) entry which is preliminary data.</text>
</comment>
<keyword evidence="2" id="KW-1185">Reference proteome</keyword>
<dbReference type="PATRIC" id="fig|1544416.3.peg.1720"/>
<accession>A0A0N8VZE2</accession>
<dbReference type="InterPro" id="IPR027417">
    <property type="entry name" value="P-loop_NTPase"/>
</dbReference>
<dbReference type="Proteomes" id="UP000050517">
    <property type="component" value="Unassembled WGS sequence"/>
</dbReference>
<proteinExistence type="predicted"/>